<reference evidence="1 3" key="1">
    <citation type="submission" date="2015-09" db="EMBL/GenBank/DDBJ databases">
        <authorList>
            <consortium name="Pathogen Informatics"/>
        </authorList>
    </citation>
    <scope>NUCLEOTIDE SEQUENCE [LARGE SCALE GENOMIC DNA]</scope>
    <source>
        <strain evidence="1 3">2789STDY5834960</strain>
    </source>
</reference>
<organism evidence="1 3">
    <name type="scientific">Roseburia intestinalis</name>
    <dbReference type="NCBI Taxonomy" id="166486"/>
    <lineage>
        <taxon>Bacteria</taxon>
        <taxon>Bacillati</taxon>
        <taxon>Bacillota</taxon>
        <taxon>Clostridia</taxon>
        <taxon>Lachnospirales</taxon>
        <taxon>Lachnospiraceae</taxon>
        <taxon>Roseburia</taxon>
    </lineage>
</organism>
<sequence>MKNEQTAVIKDMEFLLNELHKEWERPGEVKSSVSIPYEKVEEISRKLNVIVYETQQSADSDGLAFKQSIAKSKQCYVLLRIMRKIVKGKGKCDRQAVDAEFVIELDGEESKLFKEMFAELLK</sequence>
<dbReference type="AlphaFoldDB" id="A0A173UAP6"/>
<proteinExistence type="predicted"/>
<evidence type="ECO:0000313" key="1">
    <source>
        <dbReference type="EMBL" id="CUN11426.1"/>
    </source>
</evidence>
<accession>A0A173UAP6</accession>
<dbReference type="EMBL" id="CYXZ01000013">
    <property type="protein sequence ID" value="CUN11426.1"/>
    <property type="molecule type" value="Genomic_DNA"/>
</dbReference>
<protein>
    <submittedName>
        <fullName evidence="1">Uncharacterized protein</fullName>
    </submittedName>
</protein>
<dbReference type="GeneID" id="61433764"/>
<dbReference type="EMBL" id="WNAJ01000030">
    <property type="protein sequence ID" value="MTR86849.1"/>
    <property type="molecule type" value="Genomic_DNA"/>
</dbReference>
<dbReference type="STRING" id="166486.ERS852572_01981"/>
<reference evidence="2 4" key="2">
    <citation type="journal article" date="2019" name="Nat. Med.">
        <title>A library of human gut bacterial isolates paired with longitudinal multiomics data enables mechanistic microbiome research.</title>
        <authorList>
            <person name="Poyet M."/>
            <person name="Groussin M."/>
            <person name="Gibbons S.M."/>
            <person name="Avila-Pacheco J."/>
            <person name="Jiang X."/>
            <person name="Kearney S.M."/>
            <person name="Perrotta A.R."/>
            <person name="Berdy B."/>
            <person name="Zhao S."/>
            <person name="Lieberman T.D."/>
            <person name="Swanson P.K."/>
            <person name="Smith M."/>
            <person name="Roesemann S."/>
            <person name="Alexander J.E."/>
            <person name="Rich S.A."/>
            <person name="Livny J."/>
            <person name="Vlamakis H."/>
            <person name="Clish C."/>
            <person name="Bullock K."/>
            <person name="Deik A."/>
            <person name="Scott J."/>
            <person name="Pierce K.A."/>
            <person name="Xavier R.J."/>
            <person name="Alm E.J."/>
        </authorList>
    </citation>
    <scope>NUCLEOTIDE SEQUENCE [LARGE SCALE GENOMIC DNA]</scope>
    <source>
        <strain evidence="2 4">BIOML-A1</strain>
    </source>
</reference>
<dbReference type="RefSeq" id="WP_005602908.1">
    <property type="nucleotide sequence ID" value="NZ_CABIYH010000013.1"/>
</dbReference>
<dbReference type="Proteomes" id="UP000095350">
    <property type="component" value="Unassembled WGS sequence"/>
</dbReference>
<evidence type="ECO:0000313" key="2">
    <source>
        <dbReference type="EMBL" id="MTR86849.1"/>
    </source>
</evidence>
<name>A0A173UAP6_9FIRM</name>
<gene>
    <name evidence="1" type="ORF">ERS852572_01981</name>
    <name evidence="2" type="ORF">GMD50_17800</name>
</gene>
<dbReference type="PaxDb" id="166486-ERS852572_01981"/>
<dbReference type="OrthoDB" id="1766184at2"/>
<evidence type="ECO:0000313" key="3">
    <source>
        <dbReference type="Proteomes" id="UP000095350"/>
    </source>
</evidence>
<dbReference type="Proteomes" id="UP000478483">
    <property type="component" value="Unassembled WGS sequence"/>
</dbReference>
<evidence type="ECO:0000313" key="4">
    <source>
        <dbReference type="Proteomes" id="UP000478483"/>
    </source>
</evidence>